<keyword evidence="3" id="KW-1185">Reference proteome</keyword>
<feature type="domain" description="N-acetyltransferase" evidence="1">
    <location>
        <begin position="2"/>
        <end position="89"/>
    </location>
</feature>
<comment type="caution">
    <text evidence="2">The sequence shown here is derived from an EMBL/GenBank/DDBJ whole genome shotgun (WGS) entry which is preliminary data.</text>
</comment>
<organism evidence="2 3">
    <name type="scientific">Breznakia pachnodae</name>
    <dbReference type="NCBI Taxonomy" id="265178"/>
    <lineage>
        <taxon>Bacteria</taxon>
        <taxon>Bacillati</taxon>
        <taxon>Bacillota</taxon>
        <taxon>Erysipelotrichia</taxon>
        <taxon>Erysipelotrichales</taxon>
        <taxon>Erysipelotrichaceae</taxon>
        <taxon>Breznakia</taxon>
    </lineage>
</organism>
<dbReference type="Gene3D" id="3.40.630.30">
    <property type="match status" value="1"/>
</dbReference>
<dbReference type="CDD" id="cd04301">
    <property type="entry name" value="NAT_SF"/>
    <property type="match status" value="1"/>
</dbReference>
<dbReference type="InterPro" id="IPR045057">
    <property type="entry name" value="Gcn5-rel_NAT"/>
</dbReference>
<dbReference type="RefSeq" id="WP_307409835.1">
    <property type="nucleotide sequence ID" value="NZ_JAUSUR010000006.1"/>
</dbReference>
<evidence type="ECO:0000313" key="2">
    <source>
        <dbReference type="EMBL" id="MDQ0362322.1"/>
    </source>
</evidence>
<protein>
    <submittedName>
        <fullName evidence="2">GNAT family acetyltransferase</fullName>
    </submittedName>
</protein>
<evidence type="ECO:0000313" key="3">
    <source>
        <dbReference type="Proteomes" id="UP001230220"/>
    </source>
</evidence>
<dbReference type="PROSITE" id="PS51729">
    <property type="entry name" value="GNAT_YJDJ"/>
    <property type="match status" value="1"/>
</dbReference>
<name>A0ABU0E5Z0_9FIRM</name>
<dbReference type="InterPro" id="IPR016181">
    <property type="entry name" value="Acyl_CoA_acyltransferase"/>
</dbReference>
<dbReference type="PANTHER" id="PTHR31435:SF9">
    <property type="entry name" value="PROTEIN NATD1"/>
    <property type="match status" value="1"/>
</dbReference>
<evidence type="ECO:0000259" key="1">
    <source>
        <dbReference type="PROSITE" id="PS51729"/>
    </source>
</evidence>
<sequence length="89" mass="10302">MEIKRKAKAIIMEDEHGKEVAALEYKEHQNVYYLMSTFVDNSLRGQGVAAKLFDELIVLLKENDAKASPVCSYSVSWFQKHPEYSEYLK</sequence>
<dbReference type="InterPro" id="IPR031165">
    <property type="entry name" value="GNAT_YJDJ"/>
</dbReference>
<reference evidence="2 3" key="1">
    <citation type="submission" date="2023-07" db="EMBL/GenBank/DDBJ databases">
        <title>Genomic Encyclopedia of Type Strains, Phase IV (KMG-IV): sequencing the most valuable type-strain genomes for metagenomic binning, comparative biology and taxonomic classification.</title>
        <authorList>
            <person name="Goeker M."/>
        </authorList>
    </citation>
    <scope>NUCLEOTIDE SEQUENCE [LARGE SCALE GENOMIC DNA]</scope>
    <source>
        <strain evidence="2 3">DSM 16784</strain>
    </source>
</reference>
<dbReference type="EMBL" id="JAUSUR010000006">
    <property type="protein sequence ID" value="MDQ0362322.1"/>
    <property type="molecule type" value="Genomic_DNA"/>
</dbReference>
<proteinExistence type="predicted"/>
<dbReference type="SUPFAM" id="SSF55729">
    <property type="entry name" value="Acyl-CoA N-acyltransferases (Nat)"/>
    <property type="match status" value="1"/>
</dbReference>
<gene>
    <name evidence="2" type="ORF">J2S15_003076</name>
</gene>
<dbReference type="PANTHER" id="PTHR31435">
    <property type="entry name" value="PROTEIN NATD1"/>
    <property type="match status" value="1"/>
</dbReference>
<accession>A0ABU0E5Z0</accession>
<dbReference type="Proteomes" id="UP001230220">
    <property type="component" value="Unassembled WGS sequence"/>
</dbReference>
<dbReference type="Pfam" id="PF14542">
    <property type="entry name" value="Acetyltransf_CG"/>
    <property type="match status" value="1"/>
</dbReference>